<dbReference type="SUPFAM" id="SSF51971">
    <property type="entry name" value="Nucleotide-binding domain"/>
    <property type="match status" value="1"/>
</dbReference>
<proteinExistence type="inferred from homology"/>
<sequence length="379" mass="41526">MLEPKQIVVIGAGVVGLTTALLVQEKLRDYQVVIVAEILPSDPKTIKYTSHWAGAHHVSLAGPDLRQQKMDQDTFKTMWDLSAPGGPAEGCFLRIREDEFFAEPIANPEVLRVMPDYQSIPASDLPPDVAEGISFTTLTIDSPVYLNYLLSRFLAAGGSIVRGTVQHIAQVVEGGAGIFSGRKCLSSPSAVMVCVGLGARTLGGVEDKEVYPIRGQTVLLRAPWVRFGRACSSKNGLWTYIIPRRSGDVIVGGIKEDNDWYPLARAETTRDILNRALALCPELAPPDIRTEREPSVEDLQPIIIEDGCGLRPGRKGGIRLEVEQKAFKVPVVFNYGHGGYGYQSSWGSATMALELLEKSLAEAKVIRYRLDYHSKPKLL</sequence>
<dbReference type="Gene3D" id="3.30.9.10">
    <property type="entry name" value="D-Amino Acid Oxidase, subunit A, domain 2"/>
    <property type="match status" value="1"/>
</dbReference>
<feature type="binding site" evidence="6">
    <location>
        <position position="339"/>
    </location>
    <ligand>
        <name>D-dopa</name>
        <dbReference type="ChEBI" id="CHEBI:149689"/>
    </ligand>
</feature>
<dbReference type="SUPFAM" id="SSF54373">
    <property type="entry name" value="FAD-linked reductases, C-terminal domain"/>
    <property type="match status" value="1"/>
</dbReference>
<dbReference type="Gene3D" id="3.40.50.720">
    <property type="entry name" value="NAD(P)-binding Rossmann-like Domain"/>
    <property type="match status" value="1"/>
</dbReference>
<keyword evidence="5" id="KW-0560">Oxidoreductase</keyword>
<feature type="binding site" evidence="6">
    <location>
        <begin position="49"/>
        <end position="50"/>
    </location>
    <ligand>
        <name>FAD</name>
        <dbReference type="ChEBI" id="CHEBI:57692"/>
    </ligand>
</feature>
<accession>A0AAD7C2A1</accession>
<dbReference type="GO" id="GO:0003884">
    <property type="term" value="F:D-amino-acid oxidase activity"/>
    <property type="evidence" value="ECO:0007669"/>
    <property type="project" value="InterPro"/>
</dbReference>
<evidence type="ECO:0000256" key="1">
    <source>
        <dbReference type="ARBA" id="ARBA00001974"/>
    </source>
</evidence>
<feature type="binding site" evidence="6">
    <location>
        <position position="311"/>
    </location>
    <ligand>
        <name>D-dopa</name>
        <dbReference type="ChEBI" id="CHEBI:149689"/>
    </ligand>
</feature>
<keyword evidence="7" id="KW-1133">Transmembrane helix</keyword>
<evidence type="ECO:0000256" key="3">
    <source>
        <dbReference type="ARBA" id="ARBA00022630"/>
    </source>
</evidence>
<dbReference type="Pfam" id="PF01266">
    <property type="entry name" value="DAO"/>
    <property type="match status" value="1"/>
</dbReference>
<dbReference type="GO" id="GO:0005737">
    <property type="term" value="C:cytoplasm"/>
    <property type="evidence" value="ECO:0007669"/>
    <property type="project" value="TreeGrafter"/>
</dbReference>
<gene>
    <name evidence="9" type="ORF">FB45DRAFT_454108</name>
</gene>
<comment type="similarity">
    <text evidence="2">Belongs to the DAMOX/DASOX family.</text>
</comment>
<reference evidence="9" key="1">
    <citation type="submission" date="2023-03" db="EMBL/GenBank/DDBJ databases">
        <title>Massive genome expansion in bonnet fungi (Mycena s.s.) driven by repeated elements and novel gene families across ecological guilds.</title>
        <authorList>
            <consortium name="Lawrence Berkeley National Laboratory"/>
            <person name="Harder C.B."/>
            <person name="Miyauchi S."/>
            <person name="Viragh M."/>
            <person name="Kuo A."/>
            <person name="Thoen E."/>
            <person name="Andreopoulos B."/>
            <person name="Lu D."/>
            <person name="Skrede I."/>
            <person name="Drula E."/>
            <person name="Henrissat B."/>
            <person name="Morin E."/>
            <person name="Kohler A."/>
            <person name="Barry K."/>
            <person name="LaButti K."/>
            <person name="Morin E."/>
            <person name="Salamov A."/>
            <person name="Lipzen A."/>
            <person name="Mereny Z."/>
            <person name="Hegedus B."/>
            <person name="Baldrian P."/>
            <person name="Stursova M."/>
            <person name="Weitz H."/>
            <person name="Taylor A."/>
            <person name="Grigoriev I.V."/>
            <person name="Nagy L.G."/>
            <person name="Martin F."/>
            <person name="Kauserud H."/>
        </authorList>
    </citation>
    <scope>NUCLEOTIDE SEQUENCE</scope>
    <source>
        <strain evidence="9">9284</strain>
    </source>
</reference>
<keyword evidence="7" id="KW-0472">Membrane</keyword>
<dbReference type="Proteomes" id="UP001221142">
    <property type="component" value="Unassembled WGS sequence"/>
</dbReference>
<comment type="caution">
    <text evidence="9">The sequence shown here is derived from an EMBL/GenBank/DDBJ whole genome shotgun (WGS) entry which is preliminary data.</text>
</comment>
<keyword evidence="4 6" id="KW-0274">FAD</keyword>
<dbReference type="PANTHER" id="PTHR11530">
    <property type="entry name" value="D-AMINO ACID OXIDASE"/>
    <property type="match status" value="1"/>
</dbReference>
<feature type="binding site" evidence="6">
    <location>
        <position position="240"/>
    </location>
    <ligand>
        <name>D-dopa</name>
        <dbReference type="ChEBI" id="CHEBI:149689"/>
    </ligand>
</feature>
<comment type="cofactor">
    <cofactor evidence="1 6">
        <name>FAD</name>
        <dbReference type="ChEBI" id="CHEBI:57692"/>
    </cofactor>
</comment>
<dbReference type="GO" id="GO:0019478">
    <property type="term" value="P:D-amino acid catabolic process"/>
    <property type="evidence" value="ECO:0007669"/>
    <property type="project" value="TreeGrafter"/>
</dbReference>
<name>A0AAD7C2A1_9AGAR</name>
<feature type="transmembrane region" description="Helical" evidence="7">
    <location>
        <begin position="6"/>
        <end position="23"/>
    </location>
</feature>
<feature type="domain" description="FAD dependent oxidoreductase" evidence="8">
    <location>
        <begin position="7"/>
        <end position="352"/>
    </location>
</feature>
<evidence type="ECO:0000313" key="9">
    <source>
        <dbReference type="EMBL" id="KAJ7637045.1"/>
    </source>
</evidence>
<dbReference type="PANTHER" id="PTHR11530:SF11">
    <property type="entry name" value="D-ASPARTATE OXIDASE"/>
    <property type="match status" value="1"/>
</dbReference>
<dbReference type="PIRSF" id="PIRSF000189">
    <property type="entry name" value="D-aa_oxidase"/>
    <property type="match status" value="1"/>
</dbReference>
<dbReference type="InterPro" id="IPR023209">
    <property type="entry name" value="DAO"/>
</dbReference>
<evidence type="ECO:0000256" key="4">
    <source>
        <dbReference type="ARBA" id="ARBA00022827"/>
    </source>
</evidence>
<dbReference type="InterPro" id="IPR006076">
    <property type="entry name" value="FAD-dep_OxRdtase"/>
</dbReference>
<keyword evidence="3" id="KW-0285">Flavoprotein</keyword>
<keyword evidence="10" id="KW-1185">Reference proteome</keyword>
<evidence type="ECO:0000256" key="2">
    <source>
        <dbReference type="ARBA" id="ARBA00006730"/>
    </source>
</evidence>
<feature type="binding site" evidence="6">
    <location>
        <position position="165"/>
    </location>
    <ligand>
        <name>FAD</name>
        <dbReference type="ChEBI" id="CHEBI:57692"/>
    </ligand>
</feature>
<evidence type="ECO:0000259" key="8">
    <source>
        <dbReference type="Pfam" id="PF01266"/>
    </source>
</evidence>
<evidence type="ECO:0000256" key="6">
    <source>
        <dbReference type="PIRSR" id="PIRSR000189-1"/>
    </source>
</evidence>
<keyword evidence="7" id="KW-0812">Transmembrane</keyword>
<dbReference type="GO" id="GO:0071949">
    <property type="term" value="F:FAD binding"/>
    <property type="evidence" value="ECO:0007669"/>
    <property type="project" value="InterPro"/>
</dbReference>
<dbReference type="EMBL" id="JARKIF010000006">
    <property type="protein sequence ID" value="KAJ7637045.1"/>
    <property type="molecule type" value="Genomic_DNA"/>
</dbReference>
<organism evidence="9 10">
    <name type="scientific">Roridomyces roridus</name>
    <dbReference type="NCBI Taxonomy" id="1738132"/>
    <lineage>
        <taxon>Eukaryota</taxon>
        <taxon>Fungi</taxon>
        <taxon>Dikarya</taxon>
        <taxon>Basidiomycota</taxon>
        <taxon>Agaricomycotina</taxon>
        <taxon>Agaricomycetes</taxon>
        <taxon>Agaricomycetidae</taxon>
        <taxon>Agaricales</taxon>
        <taxon>Marasmiineae</taxon>
        <taxon>Mycenaceae</taxon>
        <taxon>Roridomyces</taxon>
    </lineage>
</organism>
<evidence type="ECO:0000256" key="5">
    <source>
        <dbReference type="ARBA" id="ARBA00023002"/>
    </source>
</evidence>
<evidence type="ECO:0000313" key="10">
    <source>
        <dbReference type="Proteomes" id="UP001221142"/>
    </source>
</evidence>
<dbReference type="AlphaFoldDB" id="A0AAD7C2A1"/>
<protein>
    <submittedName>
        <fullName evidence="9">D-amino-acid oxidase</fullName>
    </submittedName>
</protein>
<evidence type="ECO:0000256" key="7">
    <source>
        <dbReference type="SAM" id="Phobius"/>
    </source>
</evidence>